<dbReference type="EMBL" id="QGNW01000330">
    <property type="protein sequence ID" value="RVW76396.1"/>
    <property type="molecule type" value="Genomic_DNA"/>
</dbReference>
<evidence type="ECO:0000256" key="12">
    <source>
        <dbReference type="SAM" id="Phobius"/>
    </source>
</evidence>
<evidence type="ECO:0000259" key="13">
    <source>
        <dbReference type="Pfam" id="PF01699"/>
    </source>
</evidence>
<feature type="domain" description="Sodium/calcium exchanger membrane region" evidence="13">
    <location>
        <begin position="60"/>
        <end position="105"/>
    </location>
</feature>
<keyword evidence="2" id="KW-0813">Transport</keyword>
<name>A0A438GW13_VITVI</name>
<dbReference type="GO" id="GO:0016020">
    <property type="term" value="C:membrane"/>
    <property type="evidence" value="ECO:0007669"/>
    <property type="project" value="UniProtKB-SubCell"/>
</dbReference>
<dbReference type="Pfam" id="PF01699">
    <property type="entry name" value="Na_Ca_ex"/>
    <property type="match status" value="1"/>
</dbReference>
<dbReference type="InterPro" id="IPR004837">
    <property type="entry name" value="NaCa_Exmemb"/>
</dbReference>
<dbReference type="PANTHER" id="PTHR12266">
    <property type="entry name" value="NA+/CA2+ K+ INDEPENDENT EXCHANGER"/>
    <property type="match status" value="1"/>
</dbReference>
<protein>
    <submittedName>
        <fullName evidence="14">Cation/calcium exchanger 1</fullName>
    </submittedName>
</protein>
<sequence length="319" mass="35514">MTAPYHDSDTGCRQLHEYSDREAKCSYVKSHTGCQNGGYISYLRLFYCNFDPVLGYSALILWLVVLFYLLGNTAANYFCCSLEGLSRVLKLSPNIAGVTLLSLGNEGVGDDSAASGSPILPVTKNFLEYQTEGLCEVEEPLLGFVGDDKPILMEKAGLVQVGDDRKRRRRCLDLQPSTSSHLFVCRLLFFLELPLYLPRRLTIPVITAERWSKPFAVVSVTIAPVLVAVVWNSHGSKPSWLVYLIGASVGTISGVVAFFTTERSNPPTKMVVPMACWRVFDEHHMDIYCSRRAYFPVGLTGIDIRYKPFNPRADCPCMG</sequence>
<evidence type="ECO:0000256" key="7">
    <source>
        <dbReference type="ARBA" id="ARBA00022989"/>
    </source>
</evidence>
<dbReference type="GO" id="GO:0006813">
    <property type="term" value="P:potassium ion transport"/>
    <property type="evidence" value="ECO:0007669"/>
    <property type="project" value="UniProtKB-KW"/>
</dbReference>
<evidence type="ECO:0000256" key="3">
    <source>
        <dbReference type="ARBA" id="ARBA00022449"/>
    </source>
</evidence>
<evidence type="ECO:0000256" key="8">
    <source>
        <dbReference type="ARBA" id="ARBA00023053"/>
    </source>
</evidence>
<comment type="caution">
    <text evidence="14">The sequence shown here is derived from an EMBL/GenBank/DDBJ whole genome shotgun (WGS) entry which is preliminary data.</text>
</comment>
<accession>A0A438GW13</accession>
<dbReference type="PANTHER" id="PTHR12266:SF36">
    <property type="entry name" value="OS10G0436900 PROTEIN"/>
    <property type="match status" value="1"/>
</dbReference>
<gene>
    <name evidence="14" type="primary">CCX1_3</name>
    <name evidence="14" type="ORF">CK203_056605</name>
</gene>
<keyword evidence="9 12" id="KW-0472">Membrane</keyword>
<keyword evidence="10" id="KW-0739">Sodium transport</keyword>
<keyword evidence="6" id="KW-0630">Potassium</keyword>
<evidence type="ECO:0000313" key="14">
    <source>
        <dbReference type="EMBL" id="RVW76396.1"/>
    </source>
</evidence>
<dbReference type="GO" id="GO:0006814">
    <property type="term" value="P:sodium ion transport"/>
    <property type="evidence" value="ECO:0007669"/>
    <property type="project" value="UniProtKB-KW"/>
</dbReference>
<feature type="transmembrane region" description="Helical" evidence="12">
    <location>
        <begin position="215"/>
        <end position="234"/>
    </location>
</feature>
<keyword evidence="7 12" id="KW-1133">Transmembrane helix</keyword>
<dbReference type="GO" id="GO:0015297">
    <property type="term" value="F:antiporter activity"/>
    <property type="evidence" value="ECO:0007669"/>
    <property type="project" value="UniProtKB-KW"/>
</dbReference>
<keyword evidence="4" id="KW-0633">Potassium transport</keyword>
<dbReference type="Proteomes" id="UP000288805">
    <property type="component" value="Unassembled WGS sequence"/>
</dbReference>
<evidence type="ECO:0000256" key="1">
    <source>
        <dbReference type="ARBA" id="ARBA00004141"/>
    </source>
</evidence>
<proteinExistence type="inferred from homology"/>
<keyword evidence="5 12" id="KW-0812">Transmembrane</keyword>
<keyword evidence="3" id="KW-0050">Antiport</keyword>
<reference evidence="14 15" key="1">
    <citation type="journal article" date="2018" name="PLoS Genet.">
        <title>Population sequencing reveals clonal diversity and ancestral inbreeding in the grapevine cultivar Chardonnay.</title>
        <authorList>
            <person name="Roach M.J."/>
            <person name="Johnson D.L."/>
            <person name="Bohlmann J."/>
            <person name="van Vuuren H.J."/>
            <person name="Jones S.J."/>
            <person name="Pretorius I.S."/>
            <person name="Schmidt S.A."/>
            <person name="Borneman A.R."/>
        </authorList>
    </citation>
    <scope>NUCLEOTIDE SEQUENCE [LARGE SCALE GENOMIC DNA]</scope>
    <source>
        <strain evidence="15">cv. Chardonnay</strain>
        <tissue evidence="14">Leaf</tissue>
    </source>
</reference>
<evidence type="ECO:0000256" key="11">
    <source>
        <dbReference type="ARBA" id="ARBA00038187"/>
    </source>
</evidence>
<evidence type="ECO:0000256" key="4">
    <source>
        <dbReference type="ARBA" id="ARBA00022538"/>
    </source>
</evidence>
<evidence type="ECO:0000256" key="2">
    <source>
        <dbReference type="ARBA" id="ARBA00022448"/>
    </source>
</evidence>
<feature type="transmembrane region" description="Helical" evidence="12">
    <location>
        <begin position="240"/>
        <end position="260"/>
    </location>
</feature>
<dbReference type="AlphaFoldDB" id="A0A438GW13"/>
<evidence type="ECO:0000256" key="10">
    <source>
        <dbReference type="ARBA" id="ARBA00023201"/>
    </source>
</evidence>
<evidence type="ECO:0000256" key="5">
    <source>
        <dbReference type="ARBA" id="ARBA00022692"/>
    </source>
</evidence>
<evidence type="ECO:0000256" key="9">
    <source>
        <dbReference type="ARBA" id="ARBA00023136"/>
    </source>
</evidence>
<keyword evidence="8" id="KW-0915">Sodium</keyword>
<evidence type="ECO:0000256" key="6">
    <source>
        <dbReference type="ARBA" id="ARBA00022958"/>
    </source>
</evidence>
<comment type="subcellular location">
    <subcellularLocation>
        <location evidence="1">Membrane</location>
        <topology evidence="1">Multi-pass membrane protein</topology>
    </subcellularLocation>
</comment>
<keyword evidence="10" id="KW-0406">Ion transport</keyword>
<organism evidence="14 15">
    <name type="scientific">Vitis vinifera</name>
    <name type="common">Grape</name>
    <dbReference type="NCBI Taxonomy" id="29760"/>
    <lineage>
        <taxon>Eukaryota</taxon>
        <taxon>Viridiplantae</taxon>
        <taxon>Streptophyta</taxon>
        <taxon>Embryophyta</taxon>
        <taxon>Tracheophyta</taxon>
        <taxon>Spermatophyta</taxon>
        <taxon>Magnoliopsida</taxon>
        <taxon>eudicotyledons</taxon>
        <taxon>Gunneridae</taxon>
        <taxon>Pentapetalae</taxon>
        <taxon>rosids</taxon>
        <taxon>Vitales</taxon>
        <taxon>Vitaceae</taxon>
        <taxon>Viteae</taxon>
        <taxon>Vitis</taxon>
    </lineage>
</organism>
<evidence type="ECO:0000313" key="15">
    <source>
        <dbReference type="Proteomes" id="UP000288805"/>
    </source>
</evidence>
<comment type="similarity">
    <text evidence="11">Belongs to the Ca(2+):cation antiporter (CaCA) (TC 2.A.19) family. Cation/calcium exchanger (CCX) subfamily.</text>
</comment>
<feature type="transmembrane region" description="Helical" evidence="12">
    <location>
        <begin position="53"/>
        <end position="71"/>
    </location>
</feature>
<dbReference type="InterPro" id="IPR051359">
    <property type="entry name" value="CaCA_antiporter"/>
</dbReference>